<dbReference type="Proteomes" id="UP000366945">
    <property type="component" value="Unassembled WGS sequence"/>
</dbReference>
<sequence length="108" mass="11754">MGSLVLAPDRRRPSRHCRQSGEGGCVTEFQLRCARKLNTKNSFGAISTASLAYLIGSNNVAVVSAMHSLERRGLAGSTRSDNSRWAALCWFLTKEGIAASQAAEERKR</sequence>
<feature type="region of interest" description="Disordered" evidence="1">
    <location>
        <begin position="1"/>
        <end position="21"/>
    </location>
</feature>
<keyword evidence="3" id="KW-1185">Reference proteome</keyword>
<evidence type="ECO:0000313" key="3">
    <source>
        <dbReference type="Proteomes" id="UP000366945"/>
    </source>
</evidence>
<organism evidence="2 3">
    <name type="scientific">Pandoraea pneumonica</name>
    <dbReference type="NCBI Taxonomy" id="2508299"/>
    <lineage>
        <taxon>Bacteria</taxon>
        <taxon>Pseudomonadati</taxon>
        <taxon>Pseudomonadota</taxon>
        <taxon>Betaproteobacteria</taxon>
        <taxon>Burkholderiales</taxon>
        <taxon>Burkholderiaceae</taxon>
        <taxon>Pandoraea</taxon>
    </lineage>
</organism>
<evidence type="ECO:0000313" key="2">
    <source>
        <dbReference type="EMBL" id="VVD63284.1"/>
    </source>
</evidence>
<gene>
    <name evidence="2" type="ORF">PPN31114_00214</name>
</gene>
<evidence type="ECO:0008006" key="4">
    <source>
        <dbReference type="Google" id="ProtNLM"/>
    </source>
</evidence>
<accession>A0A5E4RL86</accession>
<dbReference type="AlphaFoldDB" id="A0A5E4RL86"/>
<proteinExistence type="predicted"/>
<dbReference type="EMBL" id="CABPSK010000001">
    <property type="protein sequence ID" value="VVD63284.1"/>
    <property type="molecule type" value="Genomic_DNA"/>
</dbReference>
<name>A0A5E4RL86_9BURK</name>
<protein>
    <recommendedName>
        <fullName evidence="4">MarR family transcriptional regulator</fullName>
    </recommendedName>
</protein>
<reference evidence="2 3" key="1">
    <citation type="submission" date="2019-08" db="EMBL/GenBank/DDBJ databases">
        <authorList>
            <person name="Peeters C."/>
        </authorList>
    </citation>
    <scope>NUCLEOTIDE SEQUENCE [LARGE SCALE GENOMIC DNA]</scope>
    <source>
        <strain evidence="2 3">LMG 31114</strain>
    </source>
</reference>
<evidence type="ECO:0000256" key="1">
    <source>
        <dbReference type="SAM" id="MobiDB-lite"/>
    </source>
</evidence>